<dbReference type="Proteomes" id="UP000199408">
    <property type="component" value="Unassembled WGS sequence"/>
</dbReference>
<dbReference type="InterPro" id="IPR043917">
    <property type="entry name" value="DUF5753"/>
</dbReference>
<dbReference type="EMBL" id="FMDN01000048">
    <property type="protein sequence ID" value="SCG71813.1"/>
    <property type="molecule type" value="Genomic_DNA"/>
</dbReference>
<feature type="domain" description="DUF5753" evidence="1">
    <location>
        <begin position="1"/>
        <end position="91"/>
    </location>
</feature>
<dbReference type="Pfam" id="PF19054">
    <property type="entry name" value="DUF5753"/>
    <property type="match status" value="1"/>
</dbReference>
<organism evidence="2 3">
    <name type="scientific">Micromonospora halophytica</name>
    <dbReference type="NCBI Taxonomy" id="47864"/>
    <lineage>
        <taxon>Bacteria</taxon>
        <taxon>Bacillati</taxon>
        <taxon>Actinomycetota</taxon>
        <taxon>Actinomycetes</taxon>
        <taxon>Micromonosporales</taxon>
        <taxon>Micromonosporaceae</taxon>
        <taxon>Micromonospora</taxon>
    </lineage>
</organism>
<dbReference type="RefSeq" id="WP_139131628.1">
    <property type="nucleotide sequence ID" value="NZ_FMDN01000048.1"/>
</dbReference>
<proteinExistence type="predicted"/>
<evidence type="ECO:0000313" key="2">
    <source>
        <dbReference type="EMBL" id="SCG71813.1"/>
    </source>
</evidence>
<keyword evidence="3" id="KW-1185">Reference proteome</keyword>
<dbReference type="OrthoDB" id="3404239at2"/>
<evidence type="ECO:0000259" key="1">
    <source>
        <dbReference type="Pfam" id="PF19054"/>
    </source>
</evidence>
<reference evidence="3" key="1">
    <citation type="submission" date="2016-06" db="EMBL/GenBank/DDBJ databases">
        <authorList>
            <person name="Varghese N."/>
        </authorList>
    </citation>
    <scope>NUCLEOTIDE SEQUENCE [LARGE SCALE GENOMIC DNA]</scope>
    <source>
        <strain evidence="3">DSM 43171</strain>
    </source>
</reference>
<sequence length="97" mass="10929">MIEQFEHLLRITELPHVNLHVVPADVGMHAGLAGAFILARTPDGGEVAHLDTPLRAHVTDRPDDVDSLQRRWENLRGEALPRRASRDLIKELAKSWI</sequence>
<name>A0A1C5JMV8_9ACTN</name>
<gene>
    <name evidence="2" type="ORF">GA0070560_1489</name>
</gene>
<dbReference type="AlphaFoldDB" id="A0A1C5JMV8"/>
<dbReference type="STRING" id="47864.GA0070560_1489"/>
<accession>A0A1C5JMV8</accession>
<evidence type="ECO:0000313" key="3">
    <source>
        <dbReference type="Proteomes" id="UP000199408"/>
    </source>
</evidence>
<protein>
    <recommendedName>
        <fullName evidence="1">DUF5753 domain-containing protein</fullName>
    </recommendedName>
</protein>